<evidence type="ECO:0000256" key="6">
    <source>
        <dbReference type="ARBA" id="ARBA00022692"/>
    </source>
</evidence>
<feature type="domain" description="Histidine kinase/HSP90-like ATPase" evidence="12">
    <location>
        <begin position="533"/>
        <end position="646"/>
    </location>
</feature>
<dbReference type="SMART" id="SM00387">
    <property type="entry name" value="HATPase_c"/>
    <property type="match status" value="1"/>
</dbReference>
<evidence type="ECO:0000313" key="14">
    <source>
        <dbReference type="Proteomes" id="UP000798951"/>
    </source>
</evidence>
<keyword evidence="7" id="KW-0418">Kinase</keyword>
<dbReference type="EC" id="2.7.13.3" evidence="3"/>
<keyword evidence="4" id="KW-0597">Phosphoprotein</keyword>
<evidence type="ECO:0000256" key="3">
    <source>
        <dbReference type="ARBA" id="ARBA00012438"/>
    </source>
</evidence>
<organism evidence="13 14">
    <name type="scientific">Nocardia caishijiensis</name>
    <dbReference type="NCBI Taxonomy" id="184756"/>
    <lineage>
        <taxon>Bacteria</taxon>
        <taxon>Bacillati</taxon>
        <taxon>Actinomycetota</taxon>
        <taxon>Actinomycetes</taxon>
        <taxon>Mycobacteriales</taxon>
        <taxon>Nocardiaceae</taxon>
        <taxon>Nocardia</taxon>
    </lineage>
</organism>
<feature type="transmembrane region" description="Helical" evidence="11">
    <location>
        <begin position="329"/>
        <end position="351"/>
    </location>
</feature>
<dbReference type="Pfam" id="PF02518">
    <property type="entry name" value="HATPase_c"/>
    <property type="match status" value="1"/>
</dbReference>
<reference evidence="13 14" key="1">
    <citation type="submission" date="2019-07" db="EMBL/GenBank/DDBJ databases">
        <title>Genomic Encyclopedia of Type Strains, Phase IV (KMG-IV): sequencing the most valuable type-strain genomes for metagenomic binning, comparative biology and taxonomic classification.</title>
        <authorList>
            <person name="Goeker M."/>
        </authorList>
    </citation>
    <scope>NUCLEOTIDE SEQUENCE [LARGE SCALE GENOMIC DNA]</scope>
    <source>
        <strain evidence="13 14">DSM 44831</strain>
    </source>
</reference>
<proteinExistence type="predicted"/>
<evidence type="ECO:0000313" key="13">
    <source>
        <dbReference type="EMBL" id="KAF0846655.1"/>
    </source>
</evidence>
<keyword evidence="8 11" id="KW-1133">Transmembrane helix</keyword>
<evidence type="ECO:0000256" key="10">
    <source>
        <dbReference type="SAM" id="MobiDB-lite"/>
    </source>
</evidence>
<evidence type="ECO:0000256" key="4">
    <source>
        <dbReference type="ARBA" id="ARBA00022553"/>
    </source>
</evidence>
<dbReference type="PANTHER" id="PTHR45436:SF5">
    <property type="entry name" value="SENSOR HISTIDINE KINASE TRCS"/>
    <property type="match status" value="1"/>
</dbReference>
<dbReference type="Pfam" id="PF00672">
    <property type="entry name" value="HAMP"/>
    <property type="match status" value="1"/>
</dbReference>
<keyword evidence="9" id="KW-0902">Two-component regulatory system</keyword>
<feature type="compositionally biased region" description="Basic residues" evidence="10">
    <location>
        <begin position="781"/>
        <end position="792"/>
    </location>
</feature>
<dbReference type="InterPro" id="IPR003594">
    <property type="entry name" value="HATPase_dom"/>
</dbReference>
<dbReference type="Gene3D" id="6.10.340.10">
    <property type="match status" value="1"/>
</dbReference>
<evidence type="ECO:0000259" key="12">
    <source>
        <dbReference type="SMART" id="SM00387"/>
    </source>
</evidence>
<dbReference type="InterPro" id="IPR050428">
    <property type="entry name" value="TCS_sensor_his_kinase"/>
</dbReference>
<evidence type="ECO:0000256" key="8">
    <source>
        <dbReference type="ARBA" id="ARBA00022989"/>
    </source>
</evidence>
<feature type="region of interest" description="Disordered" evidence="10">
    <location>
        <begin position="743"/>
        <end position="792"/>
    </location>
</feature>
<dbReference type="InterPro" id="IPR013587">
    <property type="entry name" value="Nitrate/nitrite_sensing"/>
</dbReference>
<dbReference type="Pfam" id="PF08376">
    <property type="entry name" value="NIT"/>
    <property type="match status" value="1"/>
</dbReference>
<sequence>MPSAEGEPSVPDASSGSSHRPMRPRFGTSVRTRVLAIALIPSLVLLATGAVAVTLVGLRAQSVKEWSDYRGTVIDPLLRFVTSIQTERLASVTAQDHSPGADAELRTSRDDTDRAIAETARIASAAQGMDSDTGAESIQALSNLIGRMQVIRESVDSRKATTGDVDQYFSDLIAAMLGAGQESARLKSSDTTTMDAELTSIELLRAAESHSRVVGLVAAGAAADSMSPLERRVLAQHVGVYRKQFDLIDSRLTEGVRTSVRALVSGADWRVGSTGEDAMVERGELTMPVEEWLAAERAVDTRLITLIRDQFRVTVDATSAAADRLIDQLLLVSAIMLVVTILAVSGSLVLANRLLRRLRTLRSASLSLANDRLPELIGRIHHGEQIDVPGETAPVDEGRDEIGQVAEAFAIAQRTAIETAVGEASTRNGFNKVFLDIAFRNQALVRRQLDVLDVAEARQDDPEDLELLFQLDHLATRARRNSENLLILGGRTPGRRWRNPVALEEIVRSAVSETEGYARVSAIRLPAVSVLGTAVADLVHLLAELIDNATAFSPPDAPVAVHGNSVGRGVVVEIDDQGLGVSFEERERLNAMLAQAPQFHEMALAGHRHLGLFVVSRLSARHGISVTLQESPYGGVRAIVLLPWAVLEAGDDNPTAAVEPVRSHDAVHRGLGVPALPGASRSDPVPAPVEPQPIRRADPVARNGRHVARQAPLAGLDGASVADVDRRPALPRRERLTHLSPQLGTDVGEEHPYFSEPGATARVRAPETVRTAMSSLQNGTRRARVRPPHSHP</sequence>
<feature type="transmembrane region" description="Helical" evidence="11">
    <location>
        <begin position="34"/>
        <end position="58"/>
    </location>
</feature>
<dbReference type="PANTHER" id="PTHR45436">
    <property type="entry name" value="SENSOR HISTIDINE KINASE YKOH"/>
    <property type="match status" value="1"/>
</dbReference>
<evidence type="ECO:0000256" key="2">
    <source>
        <dbReference type="ARBA" id="ARBA00004370"/>
    </source>
</evidence>
<feature type="compositionally biased region" description="Polar residues" evidence="10">
    <location>
        <begin position="771"/>
        <end position="780"/>
    </location>
</feature>
<gene>
    <name evidence="13" type="ORF">FNL39_10476</name>
</gene>
<evidence type="ECO:0000256" key="1">
    <source>
        <dbReference type="ARBA" id="ARBA00000085"/>
    </source>
</evidence>
<evidence type="ECO:0000256" key="9">
    <source>
        <dbReference type="ARBA" id="ARBA00023012"/>
    </source>
</evidence>
<dbReference type="Proteomes" id="UP000798951">
    <property type="component" value="Unassembled WGS sequence"/>
</dbReference>
<evidence type="ECO:0000256" key="5">
    <source>
        <dbReference type="ARBA" id="ARBA00022679"/>
    </source>
</evidence>
<keyword evidence="6 11" id="KW-0812">Transmembrane</keyword>
<dbReference type="EMBL" id="VMSD01000004">
    <property type="protein sequence ID" value="KAF0846655.1"/>
    <property type="molecule type" value="Genomic_DNA"/>
</dbReference>
<comment type="subcellular location">
    <subcellularLocation>
        <location evidence="2">Membrane</location>
    </subcellularLocation>
</comment>
<comment type="catalytic activity">
    <reaction evidence="1">
        <text>ATP + protein L-histidine = ADP + protein N-phospho-L-histidine.</text>
        <dbReference type="EC" id="2.7.13.3"/>
    </reaction>
</comment>
<feature type="region of interest" description="Disordered" evidence="10">
    <location>
        <begin position="1"/>
        <end position="25"/>
    </location>
</feature>
<comment type="caution">
    <text evidence="13">The sequence shown here is derived from an EMBL/GenBank/DDBJ whole genome shotgun (WGS) entry which is preliminary data.</text>
</comment>
<dbReference type="Gene3D" id="3.30.565.10">
    <property type="entry name" value="Histidine kinase-like ATPase, C-terminal domain"/>
    <property type="match status" value="1"/>
</dbReference>
<evidence type="ECO:0000256" key="11">
    <source>
        <dbReference type="SAM" id="Phobius"/>
    </source>
</evidence>
<dbReference type="InterPro" id="IPR036890">
    <property type="entry name" value="HATPase_C_sf"/>
</dbReference>
<name>A0ABQ6YLI7_9NOCA</name>
<keyword evidence="5" id="KW-0808">Transferase</keyword>
<feature type="region of interest" description="Disordered" evidence="10">
    <location>
        <begin position="671"/>
        <end position="694"/>
    </location>
</feature>
<accession>A0ABQ6YLI7</accession>
<keyword evidence="11" id="KW-0472">Membrane</keyword>
<dbReference type="SUPFAM" id="SSF55874">
    <property type="entry name" value="ATPase domain of HSP90 chaperone/DNA topoisomerase II/histidine kinase"/>
    <property type="match status" value="1"/>
</dbReference>
<dbReference type="InterPro" id="IPR003660">
    <property type="entry name" value="HAMP_dom"/>
</dbReference>
<keyword evidence="14" id="KW-1185">Reference proteome</keyword>
<protein>
    <recommendedName>
        <fullName evidence="3">histidine kinase</fullName>
        <ecNumber evidence="3">2.7.13.3</ecNumber>
    </recommendedName>
</protein>
<evidence type="ECO:0000256" key="7">
    <source>
        <dbReference type="ARBA" id="ARBA00022777"/>
    </source>
</evidence>